<feature type="transmembrane region" description="Helical" evidence="8">
    <location>
        <begin position="358"/>
        <end position="379"/>
    </location>
</feature>
<feature type="transmembrane region" description="Helical" evidence="8">
    <location>
        <begin position="527"/>
        <end position="550"/>
    </location>
</feature>
<dbReference type="Proteomes" id="UP000661507">
    <property type="component" value="Unassembled WGS sequence"/>
</dbReference>
<dbReference type="InterPro" id="IPR000515">
    <property type="entry name" value="MetI-like"/>
</dbReference>
<keyword evidence="6 8" id="KW-1133">Transmembrane helix</keyword>
<keyword evidence="3 8" id="KW-0813">Transport</keyword>
<dbReference type="EMBL" id="BMKW01000026">
    <property type="protein sequence ID" value="GGJ43417.1"/>
    <property type="molecule type" value="Genomic_DNA"/>
</dbReference>
<feature type="transmembrane region" description="Helical" evidence="8">
    <location>
        <begin position="136"/>
        <end position="157"/>
    </location>
</feature>
<reference evidence="10" key="1">
    <citation type="journal article" date="2014" name="Int. J. Syst. Evol. Microbiol.">
        <title>Complete genome sequence of Corynebacterium casei LMG S-19264T (=DSM 44701T), isolated from a smear-ripened cheese.</title>
        <authorList>
            <consortium name="US DOE Joint Genome Institute (JGI-PGF)"/>
            <person name="Walter F."/>
            <person name="Albersmeier A."/>
            <person name="Kalinowski J."/>
            <person name="Ruckert C."/>
        </authorList>
    </citation>
    <scope>NUCLEOTIDE SEQUENCE</scope>
    <source>
        <strain evidence="10">CGMCC 1.3617</strain>
    </source>
</reference>
<evidence type="ECO:0000256" key="6">
    <source>
        <dbReference type="ARBA" id="ARBA00022989"/>
    </source>
</evidence>
<keyword evidence="10" id="KW-0067">ATP-binding</keyword>
<feature type="transmembrane region" description="Helical" evidence="8">
    <location>
        <begin position="81"/>
        <end position="99"/>
    </location>
</feature>
<sequence length="560" mass="60200">MLLPVLLLLALGYLGPLGMVAWTSLRRAGQTSLAAYAEILAQPVFLDIFLRTLTTAGIVTLFCTAIGYPFAYLVATRARSWAGLVMALVAMPYLTSILIRSYAWVAILGGGGLVNRALMALGLIEDPLRLVFNSFGSYVGMVQVLLPMMVLPLYAAMRRIDPTLLRAGASLGGGPASVFATVFLPLSMPGLAAGAALVFLSALGFYITPALLGAPGDYMLAQAIEVRVTTLAEFDVAAALSWMLFAMVAMLLLFLRRWIVPLGEEQPTARPSRVRAVASTAAIARLVQRAGDRLAPLAGPLLWIHGMLVLTFLLAPMVVVVLIAFSSAPYLTFPPPSYSWRWFVAFFRDTNWLQAGWFSLWVSTAAAVTTLAIGTPFAFALARGCFAGRRLLWLLAVSPMILPHIVIGLGLFFTFVALGLNGHPVSFWIAYVVTGLPYVVIVLVAALGRFDRDMERAATSLGAAPLTVFRTVTLPLLAASFATAFLFAFLSGFDDLIIGLFLSSPRGTTLAIRMWEDIRLEISPKTAVVGALQLAVLLVVLGARGLSGWVGQLRRQRTSS</sequence>
<evidence type="ECO:0000256" key="1">
    <source>
        <dbReference type="ARBA" id="ARBA00004651"/>
    </source>
</evidence>
<comment type="caution">
    <text evidence="10">The sequence shown here is derived from an EMBL/GenBank/DDBJ whole genome shotgun (WGS) entry which is preliminary data.</text>
</comment>
<reference evidence="10" key="2">
    <citation type="submission" date="2020-09" db="EMBL/GenBank/DDBJ databases">
        <authorList>
            <person name="Sun Q."/>
            <person name="Zhou Y."/>
        </authorList>
    </citation>
    <scope>NUCLEOTIDE SEQUENCE</scope>
    <source>
        <strain evidence="10">CGMCC 1.3617</strain>
    </source>
</reference>
<keyword evidence="11" id="KW-1185">Reference proteome</keyword>
<feature type="domain" description="ABC transmembrane type-1" evidence="9">
    <location>
        <begin position="356"/>
        <end position="547"/>
    </location>
</feature>
<feature type="transmembrane region" description="Helical" evidence="8">
    <location>
        <begin position="468"/>
        <end position="490"/>
    </location>
</feature>
<organism evidence="10 11">
    <name type="scientific">Neoroseomonas lacus</name>
    <dbReference type="NCBI Taxonomy" id="287609"/>
    <lineage>
        <taxon>Bacteria</taxon>
        <taxon>Pseudomonadati</taxon>
        <taxon>Pseudomonadota</taxon>
        <taxon>Alphaproteobacteria</taxon>
        <taxon>Acetobacterales</taxon>
        <taxon>Acetobacteraceae</taxon>
        <taxon>Neoroseomonas</taxon>
    </lineage>
</organism>
<keyword evidence="5 8" id="KW-0812">Transmembrane</keyword>
<evidence type="ECO:0000256" key="5">
    <source>
        <dbReference type="ARBA" id="ARBA00022692"/>
    </source>
</evidence>
<dbReference type="Pfam" id="PF00528">
    <property type="entry name" value="BPD_transp_1"/>
    <property type="match status" value="1"/>
</dbReference>
<dbReference type="CDD" id="cd06261">
    <property type="entry name" value="TM_PBP2"/>
    <property type="match status" value="2"/>
</dbReference>
<evidence type="ECO:0000256" key="4">
    <source>
        <dbReference type="ARBA" id="ARBA00022475"/>
    </source>
</evidence>
<accession>A0A917L549</accession>
<protein>
    <submittedName>
        <fullName evidence="10">Spermidine/putrescine ABC transporter ATP-binding protein</fullName>
    </submittedName>
</protein>
<dbReference type="Gene3D" id="1.10.3720.10">
    <property type="entry name" value="MetI-like"/>
    <property type="match status" value="2"/>
</dbReference>
<gene>
    <name evidence="10" type="ORF">GCM10011320_58640</name>
</gene>
<feature type="transmembrane region" description="Helical" evidence="8">
    <location>
        <begin position="191"/>
        <end position="214"/>
    </location>
</feature>
<dbReference type="PANTHER" id="PTHR42929:SF5">
    <property type="entry name" value="ABC TRANSPORTER PERMEASE PROTEIN"/>
    <property type="match status" value="1"/>
</dbReference>
<feature type="transmembrane region" description="Helical" evidence="8">
    <location>
        <begin position="50"/>
        <end position="74"/>
    </location>
</feature>
<dbReference type="AlphaFoldDB" id="A0A917L549"/>
<evidence type="ECO:0000313" key="10">
    <source>
        <dbReference type="EMBL" id="GGJ43417.1"/>
    </source>
</evidence>
<dbReference type="PANTHER" id="PTHR42929">
    <property type="entry name" value="INNER MEMBRANE ABC TRANSPORTER PERMEASE PROTEIN YDCU-RELATED-RELATED"/>
    <property type="match status" value="1"/>
</dbReference>
<keyword evidence="4" id="KW-1003">Cell membrane</keyword>
<evidence type="ECO:0000256" key="7">
    <source>
        <dbReference type="ARBA" id="ARBA00023136"/>
    </source>
</evidence>
<keyword evidence="7 8" id="KW-0472">Membrane</keyword>
<dbReference type="GO" id="GO:0005886">
    <property type="term" value="C:plasma membrane"/>
    <property type="evidence" value="ECO:0007669"/>
    <property type="project" value="UniProtKB-SubCell"/>
</dbReference>
<evidence type="ECO:0000256" key="8">
    <source>
        <dbReference type="RuleBase" id="RU363032"/>
    </source>
</evidence>
<feature type="transmembrane region" description="Helical" evidence="8">
    <location>
        <begin position="425"/>
        <end position="447"/>
    </location>
</feature>
<feature type="transmembrane region" description="Helical" evidence="8">
    <location>
        <begin position="391"/>
        <end position="419"/>
    </location>
</feature>
<name>A0A917L549_9PROT</name>
<feature type="transmembrane region" description="Helical" evidence="8">
    <location>
        <begin position="105"/>
        <end position="124"/>
    </location>
</feature>
<keyword evidence="10" id="KW-0547">Nucleotide-binding</keyword>
<feature type="transmembrane region" description="Helical" evidence="8">
    <location>
        <begin position="163"/>
        <end position="184"/>
    </location>
</feature>
<dbReference type="GO" id="GO:0005524">
    <property type="term" value="F:ATP binding"/>
    <property type="evidence" value="ECO:0007669"/>
    <property type="project" value="UniProtKB-KW"/>
</dbReference>
<feature type="transmembrane region" description="Helical" evidence="8">
    <location>
        <begin position="301"/>
        <end position="325"/>
    </location>
</feature>
<dbReference type="SUPFAM" id="SSF161098">
    <property type="entry name" value="MetI-like"/>
    <property type="match status" value="2"/>
</dbReference>
<dbReference type="GO" id="GO:0055085">
    <property type="term" value="P:transmembrane transport"/>
    <property type="evidence" value="ECO:0007669"/>
    <property type="project" value="InterPro"/>
</dbReference>
<evidence type="ECO:0000313" key="11">
    <source>
        <dbReference type="Proteomes" id="UP000661507"/>
    </source>
</evidence>
<dbReference type="InterPro" id="IPR035906">
    <property type="entry name" value="MetI-like_sf"/>
</dbReference>
<proteinExistence type="inferred from homology"/>
<dbReference type="PROSITE" id="PS50928">
    <property type="entry name" value="ABC_TM1"/>
    <property type="match status" value="2"/>
</dbReference>
<feature type="domain" description="ABC transmembrane type-1" evidence="9">
    <location>
        <begin position="49"/>
        <end position="255"/>
    </location>
</feature>
<comment type="similarity">
    <text evidence="2">Belongs to the binding-protein-dependent transport system permease family. CysTW subfamily.</text>
</comment>
<feature type="transmembrane region" description="Helical" evidence="8">
    <location>
        <begin position="234"/>
        <end position="255"/>
    </location>
</feature>
<evidence type="ECO:0000259" key="9">
    <source>
        <dbReference type="PROSITE" id="PS50928"/>
    </source>
</evidence>
<comment type="subcellular location">
    <subcellularLocation>
        <location evidence="1 8">Cell membrane</location>
        <topology evidence="1 8">Multi-pass membrane protein</topology>
    </subcellularLocation>
</comment>
<evidence type="ECO:0000256" key="3">
    <source>
        <dbReference type="ARBA" id="ARBA00022448"/>
    </source>
</evidence>
<evidence type="ECO:0000256" key="2">
    <source>
        <dbReference type="ARBA" id="ARBA00007069"/>
    </source>
</evidence>